<dbReference type="InterPro" id="IPR001633">
    <property type="entry name" value="EAL_dom"/>
</dbReference>
<dbReference type="GO" id="GO:0071111">
    <property type="term" value="F:cyclic-guanylate-specific phosphodiesterase activity"/>
    <property type="evidence" value="ECO:0007669"/>
    <property type="project" value="InterPro"/>
</dbReference>
<protein>
    <submittedName>
        <fullName evidence="4">Transcriptional regulator</fullName>
    </submittedName>
</protein>
<dbReference type="EMBL" id="CP042582">
    <property type="protein sequence ID" value="QEX23593.1"/>
    <property type="molecule type" value="Genomic_DNA"/>
</dbReference>
<dbReference type="SUPFAM" id="SSF52172">
    <property type="entry name" value="CheY-like"/>
    <property type="match status" value="1"/>
</dbReference>
<dbReference type="PANTHER" id="PTHR33121">
    <property type="entry name" value="CYCLIC DI-GMP PHOSPHODIESTERASE PDEF"/>
    <property type="match status" value="1"/>
</dbReference>
<organism evidence="4 5">
    <name type="scientific">Hypericibacter adhaerens</name>
    <dbReference type="NCBI Taxonomy" id="2602016"/>
    <lineage>
        <taxon>Bacteria</taxon>
        <taxon>Pseudomonadati</taxon>
        <taxon>Pseudomonadota</taxon>
        <taxon>Alphaproteobacteria</taxon>
        <taxon>Rhodospirillales</taxon>
        <taxon>Dongiaceae</taxon>
        <taxon>Hypericibacter</taxon>
    </lineage>
</organism>
<keyword evidence="5" id="KW-1185">Reference proteome</keyword>
<dbReference type="SMART" id="SM00052">
    <property type="entry name" value="EAL"/>
    <property type="match status" value="1"/>
</dbReference>
<sequence length="403" mass="44260">MNSNRLLILDPDSGSGDTVATAAAAAGYETASARSVGQFLQYLQLWQPAFVMLDIGPQTDESMALLRHLWEVRSPALVVLMGRVADQSRLHILQHIGASHGLTMAGLMFKPLHQSELDRTLAGLRDDRHWLTEAAVMQALDQDEFLLEYQPLTDVRSGHIRSLESLIRWRHPQRGRIGPDQFIPFVEANRVIGPVTQWVAETAIAQLGAWSEMGLELNIAINASARNLSDDSLAETILAACERAGIPPERVTLEITETAAMERFEDAVATLSRLRASGMHLAIDDFGTGYSSLAQLRRLPFSQIKIDRSLVTNCQQSHSALQIISTVVDLARSLGLRCIAEGVETKEDFDAVGNLGCDVAQGYLISRPLPADQLPPWLADWPVIPGPRRSVELLQNIARTAQA</sequence>
<dbReference type="RefSeq" id="WP_191909085.1">
    <property type="nucleotide sequence ID" value="NZ_CP042582.1"/>
</dbReference>
<proteinExistence type="predicted"/>
<accession>A0A5J6N458</accession>
<dbReference type="CDD" id="cd01948">
    <property type="entry name" value="EAL"/>
    <property type="match status" value="1"/>
</dbReference>
<dbReference type="SUPFAM" id="SSF141868">
    <property type="entry name" value="EAL domain-like"/>
    <property type="match status" value="1"/>
</dbReference>
<name>A0A5J6N458_9PROT</name>
<gene>
    <name evidence="4" type="ORF">FRZ61_35310</name>
</gene>
<feature type="modified residue" description="4-aspartylphosphate" evidence="1">
    <location>
        <position position="54"/>
    </location>
</feature>
<dbReference type="InterPro" id="IPR035919">
    <property type="entry name" value="EAL_sf"/>
</dbReference>
<dbReference type="Gene3D" id="3.40.50.2300">
    <property type="match status" value="1"/>
</dbReference>
<dbReference type="Proteomes" id="UP000325797">
    <property type="component" value="Chromosome"/>
</dbReference>
<keyword evidence="1" id="KW-0597">Phosphoprotein</keyword>
<dbReference type="InterPro" id="IPR001789">
    <property type="entry name" value="Sig_transdc_resp-reg_receiver"/>
</dbReference>
<dbReference type="PROSITE" id="PS50883">
    <property type="entry name" value="EAL"/>
    <property type="match status" value="1"/>
</dbReference>
<dbReference type="Pfam" id="PF00563">
    <property type="entry name" value="EAL"/>
    <property type="match status" value="1"/>
</dbReference>
<evidence type="ECO:0000313" key="5">
    <source>
        <dbReference type="Proteomes" id="UP000325797"/>
    </source>
</evidence>
<dbReference type="AlphaFoldDB" id="A0A5J6N458"/>
<dbReference type="KEGG" id="hadh:FRZ61_35310"/>
<dbReference type="InterPro" id="IPR011006">
    <property type="entry name" value="CheY-like_superfamily"/>
</dbReference>
<feature type="domain" description="EAL" evidence="3">
    <location>
        <begin position="129"/>
        <end position="382"/>
    </location>
</feature>
<reference evidence="4 5" key="1">
    <citation type="submission" date="2019-08" db="EMBL/GenBank/DDBJ databases">
        <title>Hyperibacter terrae gen. nov., sp. nov. and Hyperibacter viscosus sp. nov., two new members in the family Rhodospirillaceae isolated from the rhizosphere of Hypericum perforatum.</title>
        <authorList>
            <person name="Noviana Z."/>
        </authorList>
    </citation>
    <scope>NUCLEOTIDE SEQUENCE [LARGE SCALE GENOMIC DNA]</scope>
    <source>
        <strain evidence="4 5">R5959</strain>
    </source>
</reference>
<dbReference type="Gene3D" id="3.20.20.450">
    <property type="entry name" value="EAL domain"/>
    <property type="match status" value="1"/>
</dbReference>
<dbReference type="PROSITE" id="PS50110">
    <property type="entry name" value="RESPONSE_REGULATORY"/>
    <property type="match status" value="1"/>
</dbReference>
<evidence type="ECO:0000256" key="1">
    <source>
        <dbReference type="PROSITE-ProRule" id="PRU00169"/>
    </source>
</evidence>
<evidence type="ECO:0000259" key="2">
    <source>
        <dbReference type="PROSITE" id="PS50110"/>
    </source>
</evidence>
<dbReference type="InterPro" id="IPR050706">
    <property type="entry name" value="Cyclic-di-GMP_PDE-like"/>
</dbReference>
<evidence type="ECO:0000259" key="3">
    <source>
        <dbReference type="PROSITE" id="PS50883"/>
    </source>
</evidence>
<evidence type="ECO:0000313" key="4">
    <source>
        <dbReference type="EMBL" id="QEX23593.1"/>
    </source>
</evidence>
<dbReference type="PANTHER" id="PTHR33121:SF70">
    <property type="entry name" value="SIGNALING PROTEIN YKOW"/>
    <property type="match status" value="1"/>
</dbReference>
<dbReference type="GO" id="GO:0000160">
    <property type="term" value="P:phosphorelay signal transduction system"/>
    <property type="evidence" value="ECO:0007669"/>
    <property type="project" value="InterPro"/>
</dbReference>
<feature type="domain" description="Response regulatory" evidence="2">
    <location>
        <begin position="5"/>
        <end position="125"/>
    </location>
</feature>